<reference evidence="1 2" key="1">
    <citation type="submission" date="2024-10" db="EMBL/GenBank/DDBJ databases">
        <title>Updated reference genomes for cyclostephanoid diatoms.</title>
        <authorList>
            <person name="Roberts W.R."/>
            <person name="Alverson A.J."/>
        </authorList>
    </citation>
    <scope>NUCLEOTIDE SEQUENCE [LARGE SCALE GENOMIC DNA]</scope>
    <source>
        <strain evidence="1 2">AJA010-31</strain>
    </source>
</reference>
<evidence type="ECO:0000313" key="1">
    <source>
        <dbReference type="EMBL" id="KAL3788229.1"/>
    </source>
</evidence>
<gene>
    <name evidence="1" type="ORF">ACHAWO_012618</name>
</gene>
<name>A0ABD3PJL0_9STRA</name>
<organism evidence="1 2">
    <name type="scientific">Cyclotella atomus</name>
    <dbReference type="NCBI Taxonomy" id="382360"/>
    <lineage>
        <taxon>Eukaryota</taxon>
        <taxon>Sar</taxon>
        <taxon>Stramenopiles</taxon>
        <taxon>Ochrophyta</taxon>
        <taxon>Bacillariophyta</taxon>
        <taxon>Coscinodiscophyceae</taxon>
        <taxon>Thalassiosirophycidae</taxon>
        <taxon>Stephanodiscales</taxon>
        <taxon>Stephanodiscaceae</taxon>
        <taxon>Cyclotella</taxon>
    </lineage>
</organism>
<comment type="caution">
    <text evidence="1">The sequence shown here is derived from an EMBL/GenBank/DDBJ whole genome shotgun (WGS) entry which is preliminary data.</text>
</comment>
<sequence length="107" mass="11745">MKLNSDWSTTCVGIVWMSMKVILSDLLDASTMVGITPAASTGAHSKTNHLCSSYDKCYLPQNTSWIASTSFYLDHQLLIALASHSMPLQSVSAWVYEQTLLISFAPD</sequence>
<evidence type="ECO:0000313" key="2">
    <source>
        <dbReference type="Proteomes" id="UP001530400"/>
    </source>
</evidence>
<dbReference type="AlphaFoldDB" id="A0ABD3PJL0"/>
<keyword evidence="2" id="KW-1185">Reference proteome</keyword>
<accession>A0ABD3PJL0</accession>
<proteinExistence type="predicted"/>
<dbReference type="Proteomes" id="UP001530400">
    <property type="component" value="Unassembled WGS sequence"/>
</dbReference>
<protein>
    <submittedName>
        <fullName evidence="1">Uncharacterized protein</fullName>
    </submittedName>
</protein>
<dbReference type="EMBL" id="JALLPJ020000575">
    <property type="protein sequence ID" value="KAL3788229.1"/>
    <property type="molecule type" value="Genomic_DNA"/>
</dbReference>